<proteinExistence type="predicted"/>
<accession>A0A0A8ZQC7</accession>
<reference evidence="1" key="1">
    <citation type="submission" date="2014-09" db="EMBL/GenBank/DDBJ databases">
        <authorList>
            <person name="Magalhaes I.L.F."/>
            <person name="Oliveira U."/>
            <person name="Santos F.R."/>
            <person name="Vidigal T.H.D.A."/>
            <person name="Brescovit A.D."/>
            <person name="Santos A.J."/>
        </authorList>
    </citation>
    <scope>NUCLEOTIDE SEQUENCE</scope>
    <source>
        <tissue evidence="1">Shoot tissue taken approximately 20 cm above the soil surface</tissue>
    </source>
</reference>
<name>A0A0A8ZQC7_ARUDO</name>
<protein>
    <submittedName>
        <fullName evidence="1">Uncharacterized protein</fullName>
    </submittedName>
</protein>
<organism evidence="1">
    <name type="scientific">Arundo donax</name>
    <name type="common">Giant reed</name>
    <name type="synonym">Donax arundinaceus</name>
    <dbReference type="NCBI Taxonomy" id="35708"/>
    <lineage>
        <taxon>Eukaryota</taxon>
        <taxon>Viridiplantae</taxon>
        <taxon>Streptophyta</taxon>
        <taxon>Embryophyta</taxon>
        <taxon>Tracheophyta</taxon>
        <taxon>Spermatophyta</taxon>
        <taxon>Magnoliopsida</taxon>
        <taxon>Liliopsida</taxon>
        <taxon>Poales</taxon>
        <taxon>Poaceae</taxon>
        <taxon>PACMAD clade</taxon>
        <taxon>Arundinoideae</taxon>
        <taxon>Arundineae</taxon>
        <taxon>Arundo</taxon>
    </lineage>
</organism>
<dbReference type="EMBL" id="GBRH01257987">
    <property type="protein sequence ID" value="JAD39908.1"/>
    <property type="molecule type" value="Transcribed_RNA"/>
</dbReference>
<evidence type="ECO:0000313" key="1">
    <source>
        <dbReference type="EMBL" id="JAD39908.1"/>
    </source>
</evidence>
<sequence>MLIRWRIIFHTLKDILNVHQAAK</sequence>
<reference evidence="1" key="2">
    <citation type="journal article" date="2015" name="Data Brief">
        <title>Shoot transcriptome of the giant reed, Arundo donax.</title>
        <authorList>
            <person name="Barrero R.A."/>
            <person name="Guerrero F.D."/>
            <person name="Moolhuijzen P."/>
            <person name="Goolsby J.A."/>
            <person name="Tidwell J."/>
            <person name="Bellgard S.E."/>
            <person name="Bellgard M.I."/>
        </authorList>
    </citation>
    <scope>NUCLEOTIDE SEQUENCE</scope>
    <source>
        <tissue evidence="1">Shoot tissue taken approximately 20 cm above the soil surface</tissue>
    </source>
</reference>
<dbReference type="AlphaFoldDB" id="A0A0A8ZQC7"/>